<proteinExistence type="predicted"/>
<dbReference type="Proteomes" id="UP000241462">
    <property type="component" value="Unassembled WGS sequence"/>
</dbReference>
<evidence type="ECO:0000313" key="2">
    <source>
        <dbReference type="Proteomes" id="UP000241462"/>
    </source>
</evidence>
<protein>
    <submittedName>
        <fullName evidence="1">Uncharacterized protein</fullName>
    </submittedName>
</protein>
<evidence type="ECO:0000313" key="1">
    <source>
        <dbReference type="EMBL" id="PSR82405.1"/>
    </source>
</evidence>
<dbReference type="AlphaFoldDB" id="A0A2T3A3X7"/>
<reference evidence="1 2" key="1">
    <citation type="journal article" date="2018" name="Mycol. Prog.">
        <title>Coniella lustricola, a new species from submerged detritus.</title>
        <authorList>
            <person name="Raudabaugh D.B."/>
            <person name="Iturriaga T."/>
            <person name="Carver A."/>
            <person name="Mondo S."/>
            <person name="Pangilinan J."/>
            <person name="Lipzen A."/>
            <person name="He G."/>
            <person name="Amirebrahimi M."/>
            <person name="Grigoriev I.V."/>
            <person name="Miller A.N."/>
        </authorList>
    </citation>
    <scope>NUCLEOTIDE SEQUENCE [LARGE SCALE GENOMIC DNA]</scope>
    <source>
        <strain evidence="1 2">B22-T-1</strain>
    </source>
</reference>
<accession>A0A2T3A3X7</accession>
<dbReference type="InParanoid" id="A0A2T3A3X7"/>
<organism evidence="1 2">
    <name type="scientific">Coniella lustricola</name>
    <dbReference type="NCBI Taxonomy" id="2025994"/>
    <lineage>
        <taxon>Eukaryota</taxon>
        <taxon>Fungi</taxon>
        <taxon>Dikarya</taxon>
        <taxon>Ascomycota</taxon>
        <taxon>Pezizomycotina</taxon>
        <taxon>Sordariomycetes</taxon>
        <taxon>Sordariomycetidae</taxon>
        <taxon>Diaporthales</taxon>
        <taxon>Schizoparmaceae</taxon>
        <taxon>Coniella</taxon>
    </lineage>
</organism>
<dbReference type="EMBL" id="KZ678478">
    <property type="protein sequence ID" value="PSR82405.1"/>
    <property type="molecule type" value="Genomic_DNA"/>
</dbReference>
<name>A0A2T3A3X7_9PEZI</name>
<sequence>MICTLWRLKVSLPRYQLDSNGQAGLEFLFVQDSKRNQHEHSVCCGRFSRSIQLLFVPFHAILCLYLAFPKRISNTKDTQSSSDHWQMVCFGENKMSRFFFPGPLSSDTLVILPLFSRVEASRAQAKSCGLGLYKGSLLVRLSSFRSVSVRRENWFLALSYTVDPGQQSVEEG</sequence>
<keyword evidence="2" id="KW-1185">Reference proteome</keyword>
<gene>
    <name evidence="1" type="ORF">BD289DRAFT_437429</name>
</gene>